<protein>
    <recommendedName>
        <fullName evidence="2">Ribonuclease H2 subunit B</fullName>
    </recommendedName>
    <alternativeName>
        <fullName evidence="5">Ribonuclease HI subunit B</fullName>
    </alternativeName>
</protein>
<feature type="region of interest" description="Disordered" evidence="6">
    <location>
        <begin position="60"/>
        <end position="88"/>
    </location>
</feature>
<dbReference type="PANTHER" id="PTHR13383:SF11">
    <property type="entry name" value="RIBONUCLEASE H2 SUBUNIT B"/>
    <property type="match status" value="1"/>
</dbReference>
<evidence type="ECO:0000256" key="3">
    <source>
        <dbReference type="ARBA" id="ARBA00023242"/>
    </source>
</evidence>
<reference evidence="9" key="1">
    <citation type="journal article" date="2023" name="Genome Biol. Evol.">
        <title>First Whole Genome Sequence and Flow Cytometry Genome Size Data for the Lichen-Forming Fungus Ramalina farinacea (Ascomycota).</title>
        <authorList>
            <person name="Llewellyn T."/>
            <person name="Mian S."/>
            <person name="Hill R."/>
            <person name="Leitch I.J."/>
            <person name="Gaya E."/>
        </authorList>
    </citation>
    <scope>NUCLEOTIDE SEQUENCE</scope>
    <source>
        <strain evidence="9">LIQ254RAFAR</strain>
    </source>
</reference>
<dbReference type="GO" id="GO:0005654">
    <property type="term" value="C:nucleoplasm"/>
    <property type="evidence" value="ECO:0007669"/>
    <property type="project" value="TreeGrafter"/>
</dbReference>
<feature type="domain" description="Rnh202 triple barrel" evidence="8">
    <location>
        <begin position="3"/>
        <end position="106"/>
    </location>
</feature>
<evidence type="ECO:0000256" key="4">
    <source>
        <dbReference type="ARBA" id="ARBA00024778"/>
    </source>
</evidence>
<dbReference type="GO" id="GO:0006401">
    <property type="term" value="P:RNA catabolic process"/>
    <property type="evidence" value="ECO:0007669"/>
    <property type="project" value="TreeGrafter"/>
</dbReference>
<evidence type="ECO:0000313" key="9">
    <source>
        <dbReference type="EMBL" id="MDI1493031.1"/>
    </source>
</evidence>
<comment type="subcellular location">
    <subcellularLocation>
        <location evidence="1">Nucleus</location>
    </subcellularLocation>
</comment>
<dbReference type="InterPro" id="IPR019024">
    <property type="entry name" value="RNase_H2_suB_wHTH"/>
</dbReference>
<keyword evidence="10" id="KW-1185">Reference proteome</keyword>
<dbReference type="AlphaFoldDB" id="A0AA43QX83"/>
<sequence>MLVLPTELSSDSRICTLAHPRTGKPSRYLFDPEKGIYEFTRIAAPKSACRSWLIHSRHAQAKTGVQSNSNNQGREPGLAQETTPTENEASAQVISKPEMLVATHVDPLFLVLPALCNQTSSKENSKRMFLSLDDYTDKLEAGSKHFRTLLRSETIKSELLSRVNAVCDTVEAGDERMYRLNDGKLLQELLSKAESVKASGLAASMENHFVQKALKVPVIGLQLDDNDPSETPTSQGEAQSDPPAIESQMSTATSASSSSAVSMATGITTPDVEGIPAKDELESLLRLRVALRFIILSYVPQSYAATLNSMLASDESPVNFKPLDDHLEYLARLRAEALASRSFGDFSRKRNTYEDDDLAEARAEKKRKKEDDEKKKKAESKATRDLKKVDVKGMKKMSDFFGKGAVPRKK</sequence>
<comment type="caution">
    <text evidence="9">The sequence shown here is derived from an EMBL/GenBank/DDBJ whole genome shotgun (WGS) entry which is preliminary data.</text>
</comment>
<dbReference type="EMBL" id="JAPUFD010000022">
    <property type="protein sequence ID" value="MDI1493031.1"/>
    <property type="molecule type" value="Genomic_DNA"/>
</dbReference>
<evidence type="ECO:0000313" key="10">
    <source>
        <dbReference type="Proteomes" id="UP001161017"/>
    </source>
</evidence>
<dbReference type="Gene3D" id="1.10.20.120">
    <property type="match status" value="1"/>
</dbReference>
<evidence type="ECO:0000256" key="2">
    <source>
        <dbReference type="ARBA" id="ARBA00019062"/>
    </source>
</evidence>
<evidence type="ECO:0000256" key="1">
    <source>
        <dbReference type="ARBA" id="ARBA00004123"/>
    </source>
</evidence>
<dbReference type="Gene3D" id="2.20.25.530">
    <property type="match status" value="1"/>
</dbReference>
<evidence type="ECO:0000256" key="5">
    <source>
        <dbReference type="ARBA" id="ARBA00033464"/>
    </source>
</evidence>
<evidence type="ECO:0000259" key="7">
    <source>
        <dbReference type="Pfam" id="PF09468"/>
    </source>
</evidence>
<feature type="compositionally biased region" description="Low complexity" evidence="6">
    <location>
        <begin position="247"/>
        <end position="262"/>
    </location>
</feature>
<feature type="region of interest" description="Disordered" evidence="6">
    <location>
        <begin position="222"/>
        <end position="262"/>
    </location>
</feature>
<dbReference type="Proteomes" id="UP001161017">
    <property type="component" value="Unassembled WGS sequence"/>
</dbReference>
<dbReference type="Pfam" id="PF09468">
    <property type="entry name" value="RNase_H2-Ydr279"/>
    <property type="match status" value="1"/>
</dbReference>
<gene>
    <name evidence="9" type="ORF">OHK93_004815</name>
</gene>
<proteinExistence type="predicted"/>
<dbReference type="InterPro" id="IPR041195">
    <property type="entry name" value="Rnh202_N"/>
</dbReference>
<dbReference type="GO" id="GO:0032299">
    <property type="term" value="C:ribonuclease H2 complex"/>
    <property type="evidence" value="ECO:0007669"/>
    <property type="project" value="InterPro"/>
</dbReference>
<dbReference type="Pfam" id="PF17745">
    <property type="entry name" value="Ydr279_N"/>
    <property type="match status" value="1"/>
</dbReference>
<name>A0AA43QX83_9LECA</name>
<feature type="domain" description="Ribonuclease H2 subunit B wHTH" evidence="7">
    <location>
        <begin position="109"/>
        <end position="307"/>
    </location>
</feature>
<accession>A0AA43QX83</accession>
<dbReference type="CDD" id="cd09270">
    <property type="entry name" value="RNase_H2-B"/>
    <property type="match status" value="1"/>
</dbReference>
<keyword evidence="3" id="KW-0539">Nucleus</keyword>
<dbReference type="PANTHER" id="PTHR13383">
    <property type="entry name" value="RIBONUCLEASE H2 SUBUNIT B"/>
    <property type="match status" value="1"/>
</dbReference>
<evidence type="ECO:0000256" key="6">
    <source>
        <dbReference type="SAM" id="MobiDB-lite"/>
    </source>
</evidence>
<organism evidence="9 10">
    <name type="scientific">Ramalina farinacea</name>
    <dbReference type="NCBI Taxonomy" id="258253"/>
    <lineage>
        <taxon>Eukaryota</taxon>
        <taxon>Fungi</taxon>
        <taxon>Dikarya</taxon>
        <taxon>Ascomycota</taxon>
        <taxon>Pezizomycotina</taxon>
        <taxon>Lecanoromycetes</taxon>
        <taxon>OSLEUM clade</taxon>
        <taxon>Lecanoromycetidae</taxon>
        <taxon>Lecanorales</taxon>
        <taxon>Lecanorineae</taxon>
        <taxon>Ramalinaceae</taxon>
        <taxon>Ramalina</taxon>
    </lineage>
</organism>
<feature type="compositionally biased region" description="Polar residues" evidence="6">
    <location>
        <begin position="63"/>
        <end position="73"/>
    </location>
</feature>
<evidence type="ECO:0000259" key="8">
    <source>
        <dbReference type="Pfam" id="PF17745"/>
    </source>
</evidence>
<feature type="region of interest" description="Disordered" evidence="6">
    <location>
        <begin position="357"/>
        <end position="390"/>
    </location>
</feature>
<comment type="function">
    <text evidence="4">Non catalytic subunit of RNase H2, an endonuclease that specifically degrades the RNA of RNA:DNA hybrids. Participates in DNA replication, possibly by mediating the removal of lagging-strand Okazaki fragment RNA primers during DNA replication. Mediates the excision of single ribonucleotides from DNA:RNA duplexes.</text>
</comment>
<feature type="compositionally biased region" description="Polar residues" evidence="6">
    <location>
        <begin position="229"/>
        <end position="238"/>
    </location>
</feature>
<dbReference type="InterPro" id="IPR040456">
    <property type="entry name" value="RNase_H2_suB"/>
</dbReference>